<name>A0A644YXA8_9ZZZZ</name>
<evidence type="ECO:0000313" key="1">
    <source>
        <dbReference type="EMBL" id="MPM32648.1"/>
    </source>
</evidence>
<gene>
    <name evidence="1" type="ORF">SDC9_79213</name>
</gene>
<sequence length="131" mass="13643">MMKVAHVILTTTINNVPVTTLGNSIAVGVGHVGRCYSSGGRDIICADSFPPGCIGIGISGCCPRIPGIVHHFGSTMEITAHIEMMIIGKGHECLCFGLPGISIGMITAHRIFVIAIQINAGKIVSARVCNC</sequence>
<organism evidence="1">
    <name type="scientific">bioreactor metagenome</name>
    <dbReference type="NCBI Taxonomy" id="1076179"/>
    <lineage>
        <taxon>unclassified sequences</taxon>
        <taxon>metagenomes</taxon>
        <taxon>ecological metagenomes</taxon>
    </lineage>
</organism>
<proteinExistence type="predicted"/>
<comment type="caution">
    <text evidence="1">The sequence shown here is derived from an EMBL/GenBank/DDBJ whole genome shotgun (WGS) entry which is preliminary data.</text>
</comment>
<reference evidence="1" key="1">
    <citation type="submission" date="2019-08" db="EMBL/GenBank/DDBJ databases">
        <authorList>
            <person name="Kucharzyk K."/>
            <person name="Murdoch R.W."/>
            <person name="Higgins S."/>
            <person name="Loffler F."/>
        </authorList>
    </citation>
    <scope>NUCLEOTIDE SEQUENCE</scope>
</reference>
<protein>
    <submittedName>
        <fullName evidence="1">Uncharacterized protein</fullName>
    </submittedName>
</protein>
<accession>A0A644YXA8</accession>
<dbReference type="EMBL" id="VSSQ01006422">
    <property type="protein sequence ID" value="MPM32648.1"/>
    <property type="molecule type" value="Genomic_DNA"/>
</dbReference>
<dbReference type="AlphaFoldDB" id="A0A644YXA8"/>